<feature type="chain" id="PRO_5005790862" evidence="2">
    <location>
        <begin position="27"/>
        <end position="107"/>
    </location>
</feature>
<keyword evidence="4" id="KW-1185">Reference proteome</keyword>
<protein>
    <submittedName>
        <fullName evidence="3">Uncharacterized protein</fullName>
    </submittedName>
</protein>
<evidence type="ECO:0000313" key="3">
    <source>
        <dbReference type="EMBL" id="ALF56057.1"/>
    </source>
</evidence>
<dbReference type="PATRIC" id="fig|224013.5.peg.7061"/>
<dbReference type="Proteomes" id="UP000062645">
    <property type="component" value="Chromosome"/>
</dbReference>
<feature type="signal peptide" evidence="2">
    <location>
        <begin position="1"/>
        <end position="26"/>
    </location>
</feature>
<dbReference type="EMBL" id="CP012036">
    <property type="protein sequence ID" value="ALF56057.1"/>
    <property type="molecule type" value="Genomic_DNA"/>
</dbReference>
<keyword evidence="2" id="KW-0732">Signal</keyword>
<evidence type="ECO:0000313" key="4">
    <source>
        <dbReference type="Proteomes" id="UP000062645"/>
    </source>
</evidence>
<evidence type="ECO:0000256" key="2">
    <source>
        <dbReference type="SAM" id="SignalP"/>
    </source>
</evidence>
<feature type="compositionally biased region" description="Polar residues" evidence="1">
    <location>
        <begin position="42"/>
        <end position="85"/>
    </location>
</feature>
<dbReference type="RefSeq" id="WP_062297806.1">
    <property type="nucleotide sequence ID" value="NZ_CP012036.1"/>
</dbReference>
<accession>A0A0M3V6U7</accession>
<proteinExistence type="predicted"/>
<dbReference type="OrthoDB" id="487559at2"/>
<name>A0A0M3V6U7_9NOSO</name>
<dbReference type="AlphaFoldDB" id="A0A0M3V6U7"/>
<reference evidence="4" key="1">
    <citation type="submission" date="2015-07" db="EMBL/GenBank/DDBJ databases">
        <title>Genome Of Nitrogen-Fixing Cyanobacterium Nostoc piscinale CENA21 From Solimoes/Amazon River Floodplain Sediments And Comparative Genomics To Uncover Biosynthetic Natural Products Potential.</title>
        <authorList>
            <person name="Leao T.F."/>
            <person name="Leao P.N."/>
            <person name="Guimaraes P.I."/>
            <person name="de Melo A.G.C."/>
            <person name="Ramos R.T.J."/>
            <person name="Silva A."/>
            <person name="Fiore M.F."/>
            <person name="Schneider M.P.C."/>
        </authorList>
    </citation>
    <scope>NUCLEOTIDE SEQUENCE [LARGE SCALE GENOMIC DNA]</scope>
    <source>
        <strain evidence="4">CENA21</strain>
    </source>
</reference>
<reference evidence="3 4" key="2">
    <citation type="journal article" date="2016" name="Genome Announc.">
        <title>Draft Genome Sequence of the N2-Fixing Cyanobacterium Nostoc piscinale CENA21, Isolated from the Brazilian Amazon Floodplain.</title>
        <authorList>
            <person name="Leao T."/>
            <person name="Guimaraes P.I."/>
            <person name="de Melo A.G."/>
            <person name="Ramos R.T."/>
            <person name="Leao P.N."/>
            <person name="Silva A."/>
            <person name="Fiore M.F."/>
            <person name="Schneider M.P."/>
        </authorList>
    </citation>
    <scope>NUCLEOTIDE SEQUENCE [LARGE SCALE GENOMIC DNA]</scope>
    <source>
        <strain evidence="3 4">CENA21</strain>
    </source>
</reference>
<gene>
    <name evidence="3" type="ORF">ACX27_29545</name>
</gene>
<dbReference type="KEGG" id="npz:ACX27_29545"/>
<feature type="region of interest" description="Disordered" evidence="1">
    <location>
        <begin position="42"/>
        <end position="91"/>
    </location>
</feature>
<sequence>MNQYTCPLLALLLSVVSSFICIPCRAQVTTEAKATELDSNISSENTSLTNNERSLVNNADSSASAKSTTVSESAENTVAVTNNPTKPQPTFRVPINSRIFAAPSMQQ</sequence>
<organism evidence="3 4">
    <name type="scientific">Nostoc piscinale CENA21</name>
    <dbReference type="NCBI Taxonomy" id="224013"/>
    <lineage>
        <taxon>Bacteria</taxon>
        <taxon>Bacillati</taxon>
        <taxon>Cyanobacteriota</taxon>
        <taxon>Cyanophyceae</taxon>
        <taxon>Nostocales</taxon>
        <taxon>Nostocaceae</taxon>
        <taxon>Nostoc</taxon>
    </lineage>
</organism>
<evidence type="ECO:0000256" key="1">
    <source>
        <dbReference type="SAM" id="MobiDB-lite"/>
    </source>
</evidence>